<organism evidence="2 3">
    <name type="scientific">Cymbomonas tetramitiformis</name>
    <dbReference type="NCBI Taxonomy" id="36881"/>
    <lineage>
        <taxon>Eukaryota</taxon>
        <taxon>Viridiplantae</taxon>
        <taxon>Chlorophyta</taxon>
        <taxon>Pyramimonadophyceae</taxon>
        <taxon>Pyramimonadales</taxon>
        <taxon>Pyramimonadaceae</taxon>
        <taxon>Cymbomonas</taxon>
    </lineage>
</organism>
<name>A0AAE0FQL9_9CHLO</name>
<dbReference type="EMBL" id="LGRX02014902">
    <property type="protein sequence ID" value="KAK3263967.1"/>
    <property type="molecule type" value="Genomic_DNA"/>
</dbReference>
<keyword evidence="3" id="KW-1185">Reference proteome</keyword>
<proteinExistence type="predicted"/>
<protein>
    <submittedName>
        <fullName evidence="2">Uncharacterized protein</fullName>
    </submittedName>
</protein>
<evidence type="ECO:0000313" key="3">
    <source>
        <dbReference type="Proteomes" id="UP001190700"/>
    </source>
</evidence>
<dbReference type="AlphaFoldDB" id="A0AAE0FQL9"/>
<gene>
    <name evidence="2" type="ORF">CYMTET_27263</name>
</gene>
<feature type="region of interest" description="Disordered" evidence="1">
    <location>
        <begin position="23"/>
        <end position="70"/>
    </location>
</feature>
<feature type="region of interest" description="Disordered" evidence="1">
    <location>
        <begin position="157"/>
        <end position="181"/>
    </location>
</feature>
<reference evidence="2 3" key="1">
    <citation type="journal article" date="2015" name="Genome Biol. Evol.">
        <title>Comparative Genomics of a Bacterivorous Green Alga Reveals Evolutionary Causalities and Consequences of Phago-Mixotrophic Mode of Nutrition.</title>
        <authorList>
            <person name="Burns J.A."/>
            <person name="Paasch A."/>
            <person name="Narechania A."/>
            <person name="Kim E."/>
        </authorList>
    </citation>
    <scope>NUCLEOTIDE SEQUENCE [LARGE SCALE GENOMIC DNA]</scope>
    <source>
        <strain evidence="2 3">PLY_AMNH</strain>
    </source>
</reference>
<sequence length="181" mass="19603">MPKRSLHPRYQLQAYSLVTLLEPKQRPKRRGSALLYGEAAREKSEKRRGGRVPASGDARLEGAPAEARDGDVTCRMQIKQEEEAPAGVITRTEGAGGDVASARRGLTLLKSTFLNLDPATFTSMMQGLLDEYSAARGEPVGRLEVVDNFPMTSAAANGVPSMPALGYDPPQLPERHDQSTL</sequence>
<evidence type="ECO:0000313" key="2">
    <source>
        <dbReference type="EMBL" id="KAK3263967.1"/>
    </source>
</evidence>
<comment type="caution">
    <text evidence="2">The sequence shown here is derived from an EMBL/GenBank/DDBJ whole genome shotgun (WGS) entry which is preliminary data.</text>
</comment>
<evidence type="ECO:0000256" key="1">
    <source>
        <dbReference type="SAM" id="MobiDB-lite"/>
    </source>
</evidence>
<accession>A0AAE0FQL9</accession>
<dbReference type="Proteomes" id="UP001190700">
    <property type="component" value="Unassembled WGS sequence"/>
</dbReference>